<reference evidence="3" key="2">
    <citation type="submission" date="2021-04" db="EMBL/GenBank/DDBJ databases">
        <authorList>
            <person name="Gilroy R."/>
        </authorList>
    </citation>
    <scope>NUCLEOTIDE SEQUENCE</scope>
    <source>
        <strain evidence="3">5933</strain>
    </source>
</reference>
<dbReference type="EMBL" id="DWWA01000033">
    <property type="protein sequence ID" value="HJC72490.1"/>
    <property type="molecule type" value="Genomic_DNA"/>
</dbReference>
<comment type="subcellular location">
    <subcellularLocation>
        <location evidence="1">Cell envelope</location>
    </subcellularLocation>
</comment>
<evidence type="ECO:0000256" key="1">
    <source>
        <dbReference type="ARBA" id="ARBA00004196"/>
    </source>
</evidence>
<evidence type="ECO:0000259" key="2">
    <source>
        <dbReference type="Pfam" id="PF07940"/>
    </source>
</evidence>
<dbReference type="Proteomes" id="UP000823918">
    <property type="component" value="Unassembled WGS sequence"/>
</dbReference>
<sequence length="592" mass="66590">MWSKAELFEALAARVSCRLEPPDMSFCQLAETPWGKSQLDALRRQGEEWLSQPTPELSYQLFAEYARSGDRSRFQRPYFDRRGRLLTFALLCRLQPDDRWKRALEDILWAICSEPFWCIPAHFLDTDEQPLPFDAWETCLDLFACETGFALAETLVLCRDLLDETVKAQVHAQIERRILTPFCRAEQIHRFESMHNNWCAVCAGAIGGTAIHLVSDRARLAEILCRCLSTMQTYLDSFGEDGVCTEGVGYWTYGFGFFTCFADLLSERTQGTCNLFSLPKVKAIALCQQHYFLSEGCTVSFADGSMAGGYRMGLSCRLQEIYPECAIPSPACADDLLRDSCYRFCLGLRDFIWYRPGARFGLPARRSAWLADAQWLISASSSLCLAAKAGNNGESHNHNDCGSFLVCREGEQLLCDFGACLYDALSFGPLRYERFVHASRSHNVAMPAECQQAPGSAYRAQEVLAECGQQDRLSMELSGCYECPSLNHYHRSICHDVPAKQIIVRDALDFSSPETCTEVFVSPYPITLEDGHAVFASPHAKLELTFPDSLSAKLLTETYLAHNSGEETTAYLLHLDAEKSLCHEYTFVIRGI</sequence>
<dbReference type="GO" id="GO:0016829">
    <property type="term" value="F:lyase activity"/>
    <property type="evidence" value="ECO:0007669"/>
    <property type="project" value="InterPro"/>
</dbReference>
<dbReference type="Pfam" id="PF07940">
    <property type="entry name" value="Hepar_II_III_C"/>
    <property type="match status" value="1"/>
</dbReference>
<evidence type="ECO:0000313" key="3">
    <source>
        <dbReference type="EMBL" id="HJC72490.1"/>
    </source>
</evidence>
<dbReference type="SUPFAM" id="SSF48230">
    <property type="entry name" value="Chondroitin AC/alginate lyase"/>
    <property type="match status" value="1"/>
</dbReference>
<gene>
    <name evidence="3" type="ORF">H9698_06820</name>
</gene>
<protein>
    <submittedName>
        <fullName evidence="3">Heparinase II/III-family protein</fullName>
    </submittedName>
</protein>
<dbReference type="AlphaFoldDB" id="A0A9D2TJD5"/>
<name>A0A9D2TJD5_9FIRM</name>
<dbReference type="GO" id="GO:0030313">
    <property type="term" value="C:cell envelope"/>
    <property type="evidence" value="ECO:0007669"/>
    <property type="project" value="UniProtKB-SubCell"/>
</dbReference>
<feature type="domain" description="Heparinase II/III-like C-terminal" evidence="2">
    <location>
        <begin position="364"/>
        <end position="515"/>
    </location>
</feature>
<organism evidence="3 4">
    <name type="scientific">Candidatus Ruthenibacterium merdavium</name>
    <dbReference type="NCBI Taxonomy" id="2838752"/>
    <lineage>
        <taxon>Bacteria</taxon>
        <taxon>Bacillati</taxon>
        <taxon>Bacillota</taxon>
        <taxon>Clostridia</taxon>
        <taxon>Eubacteriales</taxon>
        <taxon>Oscillospiraceae</taxon>
        <taxon>Ruthenibacterium</taxon>
    </lineage>
</organism>
<evidence type="ECO:0000313" key="4">
    <source>
        <dbReference type="Proteomes" id="UP000823918"/>
    </source>
</evidence>
<accession>A0A9D2TJD5</accession>
<proteinExistence type="predicted"/>
<comment type="caution">
    <text evidence="3">The sequence shown here is derived from an EMBL/GenBank/DDBJ whole genome shotgun (WGS) entry which is preliminary data.</text>
</comment>
<reference evidence="3" key="1">
    <citation type="journal article" date="2021" name="PeerJ">
        <title>Extensive microbial diversity within the chicken gut microbiome revealed by metagenomics and culture.</title>
        <authorList>
            <person name="Gilroy R."/>
            <person name="Ravi A."/>
            <person name="Getino M."/>
            <person name="Pursley I."/>
            <person name="Horton D.L."/>
            <person name="Alikhan N.F."/>
            <person name="Baker D."/>
            <person name="Gharbi K."/>
            <person name="Hall N."/>
            <person name="Watson M."/>
            <person name="Adriaenssens E.M."/>
            <person name="Foster-Nyarko E."/>
            <person name="Jarju S."/>
            <person name="Secka A."/>
            <person name="Antonio M."/>
            <person name="Oren A."/>
            <person name="Chaudhuri R.R."/>
            <person name="La Ragione R."/>
            <person name="Hildebrand F."/>
            <person name="Pallen M.J."/>
        </authorList>
    </citation>
    <scope>NUCLEOTIDE SEQUENCE</scope>
    <source>
        <strain evidence="3">5933</strain>
    </source>
</reference>
<dbReference type="InterPro" id="IPR008929">
    <property type="entry name" value="Chondroitin_lyas"/>
</dbReference>
<dbReference type="Gene3D" id="1.50.10.100">
    <property type="entry name" value="Chondroitin AC/alginate lyase"/>
    <property type="match status" value="1"/>
</dbReference>
<dbReference type="InterPro" id="IPR012480">
    <property type="entry name" value="Hepar_II_III_C"/>
</dbReference>
<dbReference type="Gene3D" id="2.70.98.70">
    <property type="match status" value="1"/>
</dbReference>